<dbReference type="EMBL" id="ADLN01000109">
    <property type="protein sequence ID" value="EHI58043.1"/>
    <property type="molecule type" value="Genomic_DNA"/>
</dbReference>
<dbReference type="InterPro" id="IPR005019">
    <property type="entry name" value="Adenine_glyco"/>
</dbReference>
<dbReference type="SUPFAM" id="SSF48150">
    <property type="entry name" value="DNA-glycosylase"/>
    <property type="match status" value="1"/>
</dbReference>
<gene>
    <name evidence="2" type="ORF">HMPREF9473_03965</name>
</gene>
<feature type="binding site" evidence="1">
    <location>
        <position position="18"/>
    </location>
    <ligand>
        <name>Zn(2+)</name>
        <dbReference type="ChEBI" id="CHEBI:29105"/>
    </ligand>
</feature>
<reference evidence="2 3" key="1">
    <citation type="submission" date="2011-08" db="EMBL/GenBank/DDBJ databases">
        <title>The Genome Sequence of Clostridium hathewayi WAL-18680.</title>
        <authorList>
            <consortium name="The Broad Institute Genome Sequencing Platform"/>
            <person name="Earl A."/>
            <person name="Ward D."/>
            <person name="Feldgarden M."/>
            <person name="Gevers D."/>
            <person name="Finegold S.M."/>
            <person name="Summanen P.H."/>
            <person name="Molitoris D.R."/>
            <person name="Song M."/>
            <person name="Daigneault M."/>
            <person name="Allen-Vercoe E."/>
            <person name="Young S.K."/>
            <person name="Zeng Q."/>
            <person name="Gargeya S."/>
            <person name="Fitzgerald M."/>
            <person name="Haas B."/>
            <person name="Abouelleil A."/>
            <person name="Alvarado L."/>
            <person name="Arachchi H.M."/>
            <person name="Berlin A."/>
            <person name="Brown A."/>
            <person name="Chapman S.B."/>
            <person name="Chen Z."/>
            <person name="Dunbar C."/>
            <person name="Freedman E."/>
            <person name="Gearin G."/>
            <person name="Gellesch M."/>
            <person name="Goldberg J."/>
            <person name="Griggs A."/>
            <person name="Gujja S."/>
            <person name="Heiman D."/>
            <person name="Howarth C."/>
            <person name="Larson L."/>
            <person name="Lui A."/>
            <person name="MacDonald P.J.P."/>
            <person name="Montmayeur A."/>
            <person name="Murphy C."/>
            <person name="Neiman D."/>
            <person name="Pearson M."/>
            <person name="Priest M."/>
            <person name="Roberts A."/>
            <person name="Saif S."/>
            <person name="Shea T."/>
            <person name="Shenoy N."/>
            <person name="Sisk P."/>
            <person name="Stolte C."/>
            <person name="Sykes S."/>
            <person name="Wortman J."/>
            <person name="Nusbaum C."/>
            <person name="Birren B."/>
        </authorList>
    </citation>
    <scope>NUCLEOTIDE SEQUENCE [LARGE SCALE GENOMIC DNA]</scope>
    <source>
        <strain evidence="2 3">WAL-18680</strain>
    </source>
</reference>
<name>G5IKD7_9FIRM</name>
<proteinExistence type="predicted"/>
<dbReference type="InterPro" id="IPR011257">
    <property type="entry name" value="DNA_glycosylase"/>
</dbReference>
<dbReference type="PANTHER" id="PTHR30037">
    <property type="entry name" value="DNA-3-METHYLADENINE GLYCOSYLASE 1"/>
    <property type="match status" value="1"/>
</dbReference>
<dbReference type="GO" id="GO:0006284">
    <property type="term" value="P:base-excision repair"/>
    <property type="evidence" value="ECO:0007669"/>
    <property type="project" value="InterPro"/>
</dbReference>
<dbReference type="OrthoDB" id="9807664at2"/>
<sequence length="195" mass="23217">MITRCKWCQDDGVNQKYHDEEWGIPVHDDRKHFEFLMMEVMQCGLNWTMMLNKREIFRQCFDNFDYEKIIHYDEKKIQEIMETPGMIRSPRKIQAIITNARAYLEIIQEYGSFDKFLWSYTDGKTLVYKSHQQCPIASNDVSDAVSKELKKRGFKYLGSITVYSHLQACGMINDHEESCFLYRQLCDGNSVEYRD</sequence>
<dbReference type="PANTHER" id="PTHR30037:SF4">
    <property type="entry name" value="DNA-3-METHYLADENINE GLYCOSYLASE I"/>
    <property type="match status" value="1"/>
</dbReference>
<feature type="binding site" evidence="1">
    <location>
        <position position="175"/>
    </location>
    <ligand>
        <name>Zn(2+)</name>
        <dbReference type="ChEBI" id="CHEBI:29105"/>
    </ligand>
</feature>
<dbReference type="GO" id="GO:0046872">
    <property type="term" value="F:metal ion binding"/>
    <property type="evidence" value="ECO:0007669"/>
    <property type="project" value="UniProtKB-KW"/>
</dbReference>
<evidence type="ECO:0008006" key="4">
    <source>
        <dbReference type="Google" id="ProtNLM"/>
    </source>
</evidence>
<dbReference type="HOGENOM" id="CLU_083758_1_0_9"/>
<dbReference type="PATRIC" id="fig|742737.3.peg.3950"/>
<dbReference type="RefSeq" id="WP_006781956.1">
    <property type="nucleotide sequence ID" value="NZ_CP040506.1"/>
</dbReference>
<dbReference type="GO" id="GO:0008725">
    <property type="term" value="F:DNA-3-methyladenine glycosylase activity"/>
    <property type="evidence" value="ECO:0007669"/>
    <property type="project" value="InterPro"/>
</dbReference>
<dbReference type="Pfam" id="PF03352">
    <property type="entry name" value="Adenine_glyco"/>
    <property type="match status" value="1"/>
</dbReference>
<keyword evidence="3" id="KW-1185">Reference proteome</keyword>
<dbReference type="AlphaFoldDB" id="G5IKD7"/>
<evidence type="ECO:0000256" key="1">
    <source>
        <dbReference type="PIRSR" id="PIRSR605019-1"/>
    </source>
</evidence>
<feature type="binding site" evidence="1">
    <location>
        <position position="179"/>
    </location>
    <ligand>
        <name>Zn(2+)</name>
        <dbReference type="ChEBI" id="CHEBI:29105"/>
    </ligand>
</feature>
<dbReference type="Proteomes" id="UP000005384">
    <property type="component" value="Unassembled WGS sequence"/>
</dbReference>
<dbReference type="Gene3D" id="1.10.340.30">
    <property type="entry name" value="Hypothetical protein, domain 2"/>
    <property type="match status" value="1"/>
</dbReference>
<organism evidence="2 3">
    <name type="scientific">Hungatella hathewayi WAL-18680</name>
    <dbReference type="NCBI Taxonomy" id="742737"/>
    <lineage>
        <taxon>Bacteria</taxon>
        <taxon>Bacillati</taxon>
        <taxon>Bacillota</taxon>
        <taxon>Clostridia</taxon>
        <taxon>Lachnospirales</taxon>
        <taxon>Lachnospiraceae</taxon>
        <taxon>Hungatella</taxon>
    </lineage>
</organism>
<protein>
    <recommendedName>
        <fullName evidence="4">DNA-3-methyladenine glycosylase I</fullName>
    </recommendedName>
</protein>
<keyword evidence="1" id="KW-0862">Zinc</keyword>
<feature type="binding site" evidence="1">
    <location>
        <position position="5"/>
    </location>
    <ligand>
        <name>Zn(2+)</name>
        <dbReference type="ChEBI" id="CHEBI:29105"/>
    </ligand>
</feature>
<accession>G5IKD7</accession>
<evidence type="ECO:0000313" key="3">
    <source>
        <dbReference type="Proteomes" id="UP000005384"/>
    </source>
</evidence>
<keyword evidence="1" id="KW-0479">Metal-binding</keyword>
<evidence type="ECO:0000313" key="2">
    <source>
        <dbReference type="EMBL" id="EHI58043.1"/>
    </source>
</evidence>
<dbReference type="InterPro" id="IPR052891">
    <property type="entry name" value="DNA-3mA_glycosylase"/>
</dbReference>
<comment type="caution">
    <text evidence="2">The sequence shown here is derived from an EMBL/GenBank/DDBJ whole genome shotgun (WGS) entry which is preliminary data.</text>
</comment>